<organism evidence="2">
    <name type="scientific">Absidia glauca</name>
    <name type="common">Pin mould</name>
    <dbReference type="NCBI Taxonomy" id="4829"/>
    <lineage>
        <taxon>Eukaryota</taxon>
        <taxon>Fungi</taxon>
        <taxon>Fungi incertae sedis</taxon>
        <taxon>Mucoromycota</taxon>
        <taxon>Mucoromycotina</taxon>
        <taxon>Mucoromycetes</taxon>
        <taxon>Mucorales</taxon>
        <taxon>Cunninghamellaceae</taxon>
        <taxon>Absidia</taxon>
    </lineage>
</organism>
<name>A0A163KM98_ABSGL</name>
<feature type="region of interest" description="Disordered" evidence="1">
    <location>
        <begin position="81"/>
        <end position="114"/>
    </location>
</feature>
<dbReference type="InParanoid" id="A0A163KM98"/>
<dbReference type="AlphaFoldDB" id="A0A163KM98"/>
<dbReference type="OMA" id="SCTHEEK"/>
<accession>A0A163KM98</accession>
<evidence type="ECO:0000313" key="3">
    <source>
        <dbReference type="Proteomes" id="UP000078561"/>
    </source>
</evidence>
<feature type="compositionally biased region" description="Acidic residues" evidence="1">
    <location>
        <begin position="84"/>
        <end position="104"/>
    </location>
</feature>
<dbReference type="EMBL" id="LT554999">
    <property type="protein sequence ID" value="SAM09203.1"/>
    <property type="molecule type" value="Genomic_DNA"/>
</dbReference>
<sequence length="452" mass="50821">MKLSFAASAKTHKGEPIIIARRDGKFKCPCGIAYRTPGGFRKHTKSKECPVVASIAFGKNQTLCTYQGGLTVNLLESITTNPEQQEDQEDQEDQDEEDEEDQESDYSGTSDNYHPNRKRVYRVISPTASSCTHEEKWVVNGLDVVKELHHFKKRSSAFAKKSINSLSDTRLLSLDCIFLFCANQQLSVSTYLGITTHNMVMVEIMNMEYIDLDPNSLKWCSELSNYQFTNDEDRWMQLNCKTVGILNQAIATKVKTSIVLANMLHIIAPRMYLSPMEPNLEDAHVHTVISYAVKANGRMSNQEEPAIGKFKPDFITFVQIRSGRHDLVVGEFKSVKGRCSKSPSDMVKIGQEMKIMLNNLIREGIPSPVVCGILVEGNVWIGASTLPTRLIPIFFLIGKTCTTIKMDLSAPGFYRMVMLNSFSLCTSRSELSLLPNMLIQFTLLKVASRLEF</sequence>
<protein>
    <submittedName>
        <fullName evidence="2">Uncharacterized protein</fullName>
    </submittedName>
</protein>
<proteinExistence type="predicted"/>
<evidence type="ECO:0000313" key="2">
    <source>
        <dbReference type="EMBL" id="SAM09203.1"/>
    </source>
</evidence>
<evidence type="ECO:0000256" key="1">
    <source>
        <dbReference type="SAM" id="MobiDB-lite"/>
    </source>
</evidence>
<dbReference type="Proteomes" id="UP000078561">
    <property type="component" value="Unassembled WGS sequence"/>
</dbReference>
<dbReference type="OrthoDB" id="2287442at2759"/>
<keyword evidence="3" id="KW-1185">Reference proteome</keyword>
<reference evidence="2" key="1">
    <citation type="submission" date="2016-04" db="EMBL/GenBank/DDBJ databases">
        <authorList>
            <person name="Evans L.H."/>
            <person name="Alamgir A."/>
            <person name="Owens N."/>
            <person name="Weber N.D."/>
            <person name="Virtaneva K."/>
            <person name="Barbian K."/>
            <person name="Babar A."/>
            <person name="Rosenke K."/>
        </authorList>
    </citation>
    <scope>NUCLEOTIDE SEQUENCE [LARGE SCALE GENOMIC DNA]</scope>
    <source>
        <strain evidence="2">CBS 101.48</strain>
    </source>
</reference>
<gene>
    <name evidence="2" type="primary">ABSGL_14877.1 scaffold 15133</name>
</gene>